<keyword evidence="2" id="KW-1185">Reference proteome</keyword>
<dbReference type="Proteomes" id="UP001515480">
    <property type="component" value="Unassembled WGS sequence"/>
</dbReference>
<evidence type="ECO:0000313" key="1">
    <source>
        <dbReference type="EMBL" id="KAL1514813.1"/>
    </source>
</evidence>
<organism evidence="1 2">
    <name type="scientific">Prymnesium parvum</name>
    <name type="common">Toxic golden alga</name>
    <dbReference type="NCBI Taxonomy" id="97485"/>
    <lineage>
        <taxon>Eukaryota</taxon>
        <taxon>Haptista</taxon>
        <taxon>Haptophyta</taxon>
        <taxon>Prymnesiophyceae</taxon>
        <taxon>Prymnesiales</taxon>
        <taxon>Prymnesiaceae</taxon>
        <taxon>Prymnesium</taxon>
    </lineage>
</organism>
<evidence type="ECO:0000313" key="2">
    <source>
        <dbReference type="Proteomes" id="UP001515480"/>
    </source>
</evidence>
<protein>
    <submittedName>
        <fullName evidence="1">Uncharacterized protein</fullName>
    </submittedName>
</protein>
<proteinExistence type="predicted"/>
<name>A0AB34J612_PRYPA</name>
<dbReference type="EMBL" id="JBGBPQ010000012">
    <property type="protein sequence ID" value="KAL1514813.1"/>
    <property type="molecule type" value="Genomic_DNA"/>
</dbReference>
<comment type="caution">
    <text evidence="1">The sequence shown here is derived from an EMBL/GenBank/DDBJ whole genome shotgun (WGS) entry which is preliminary data.</text>
</comment>
<accession>A0AB34J612</accession>
<dbReference type="AlphaFoldDB" id="A0AB34J612"/>
<sequence>MMHAASRAAADAQRKAFFTLLRVQDFLIPVDAAVAKASLDPFGRPKGAAAEEARRVKEDAAREADALVARHAAALPAGCVRAAAHLQMAALAVGAQRTLLQAAAREEYGWGGGETLRARSVVAGALGVVAPPDGSAPYGAAVMWLPNRTAVALSWDKKATVARMVENFKADLGEAFELQPVDPAPSVRMTRCLYTEILRAEGEPMLAPIFWALHEATFKGVPAYSFEPSQEQGDTATVGTFWFK</sequence>
<reference evidence="1 2" key="1">
    <citation type="journal article" date="2024" name="Science">
        <title>Giant polyketide synthase enzymes in the biosynthesis of giant marine polyether toxins.</title>
        <authorList>
            <person name="Fallon T.R."/>
            <person name="Shende V.V."/>
            <person name="Wierzbicki I.H."/>
            <person name="Pendleton A.L."/>
            <person name="Watervoot N.F."/>
            <person name="Auber R.P."/>
            <person name="Gonzalez D.J."/>
            <person name="Wisecaver J.H."/>
            <person name="Moore B.S."/>
        </authorList>
    </citation>
    <scope>NUCLEOTIDE SEQUENCE [LARGE SCALE GENOMIC DNA]</scope>
    <source>
        <strain evidence="1 2">12B1</strain>
    </source>
</reference>
<gene>
    <name evidence="1" type="ORF">AB1Y20_003898</name>
</gene>